<evidence type="ECO:0000256" key="2">
    <source>
        <dbReference type="ARBA" id="ARBA00004170"/>
    </source>
</evidence>
<evidence type="ECO:0000256" key="1">
    <source>
        <dbReference type="ARBA" id="ARBA00003456"/>
    </source>
</evidence>
<keyword evidence="7" id="KW-0472">Membrane</keyword>
<organism evidence="11 12">
    <name type="scientific">Nitrosovibrio tenuis</name>
    <dbReference type="NCBI Taxonomy" id="1233"/>
    <lineage>
        <taxon>Bacteria</taxon>
        <taxon>Pseudomonadati</taxon>
        <taxon>Pseudomonadota</taxon>
        <taxon>Betaproteobacteria</taxon>
        <taxon>Nitrosomonadales</taxon>
        <taxon>Nitrosomonadaceae</taxon>
        <taxon>Nitrosovibrio</taxon>
    </lineage>
</organism>
<name>A0A1H7NHX4_9PROT</name>
<evidence type="ECO:0000313" key="11">
    <source>
        <dbReference type="EMBL" id="SEL23162.1"/>
    </source>
</evidence>
<evidence type="ECO:0000256" key="4">
    <source>
        <dbReference type="ARBA" id="ARBA00022448"/>
    </source>
</evidence>
<dbReference type="InterPro" id="IPR017709">
    <property type="entry name" value="Alt_ATP_synth_F1_gsu"/>
</dbReference>
<comment type="similarity">
    <text evidence="3">Belongs to the ATPase gamma chain family.</text>
</comment>
<dbReference type="CDD" id="cd12151">
    <property type="entry name" value="F1-ATPase_gamma"/>
    <property type="match status" value="1"/>
</dbReference>
<evidence type="ECO:0000256" key="7">
    <source>
        <dbReference type="ARBA" id="ARBA00023136"/>
    </source>
</evidence>
<keyword evidence="9" id="KW-0066">ATP synthesis</keyword>
<dbReference type="Gene3D" id="3.40.1380.10">
    <property type="match status" value="1"/>
</dbReference>
<evidence type="ECO:0000256" key="9">
    <source>
        <dbReference type="ARBA" id="ARBA00023310"/>
    </source>
</evidence>
<keyword evidence="6" id="KW-0406">Ion transport</keyword>
<proteinExistence type="inferred from homology"/>
<evidence type="ECO:0000256" key="6">
    <source>
        <dbReference type="ARBA" id="ARBA00023065"/>
    </source>
</evidence>
<evidence type="ECO:0000256" key="10">
    <source>
        <dbReference type="SAM" id="Coils"/>
    </source>
</evidence>
<comment type="subcellular location">
    <subcellularLocation>
        <location evidence="2">Membrane</location>
        <topology evidence="2">Peripheral membrane protein</topology>
    </subcellularLocation>
</comment>
<keyword evidence="5" id="KW-0375">Hydrogen ion transport</keyword>
<feature type="coiled-coil region" evidence="10">
    <location>
        <begin position="267"/>
        <end position="294"/>
    </location>
</feature>
<protein>
    <submittedName>
        <fullName evidence="11">F-type H+-transporting ATPase subunit gamma</fullName>
    </submittedName>
</protein>
<dbReference type="PRINTS" id="PR00126">
    <property type="entry name" value="ATPASEGAMMA"/>
</dbReference>
<dbReference type="Pfam" id="PF00231">
    <property type="entry name" value="ATP-synt"/>
    <property type="match status" value="1"/>
</dbReference>
<dbReference type="GO" id="GO:0046933">
    <property type="term" value="F:proton-transporting ATP synthase activity, rotational mechanism"/>
    <property type="evidence" value="ECO:0007669"/>
    <property type="project" value="InterPro"/>
</dbReference>
<dbReference type="SUPFAM" id="SSF52943">
    <property type="entry name" value="ATP synthase (F1-ATPase), gamma subunit"/>
    <property type="match status" value="1"/>
</dbReference>
<dbReference type="InterPro" id="IPR035968">
    <property type="entry name" value="ATP_synth_F1_ATPase_gsu"/>
</dbReference>
<comment type="function">
    <text evidence="1">Produces ATP from ADP in the presence of a proton gradient across the membrane. The gamma chain is believed to be important in regulating ATPase activity and the flow of protons through the CF(0) complex.</text>
</comment>
<dbReference type="PANTHER" id="PTHR11693:SF22">
    <property type="entry name" value="ATP SYNTHASE SUBUNIT GAMMA, MITOCHONDRIAL"/>
    <property type="match status" value="1"/>
</dbReference>
<dbReference type="OrthoDB" id="9812769at2"/>
<evidence type="ECO:0000313" key="12">
    <source>
        <dbReference type="Proteomes" id="UP000198620"/>
    </source>
</evidence>
<accession>A0A1H7NHX4</accession>
<dbReference type="GO" id="GO:0045259">
    <property type="term" value="C:proton-transporting ATP synthase complex"/>
    <property type="evidence" value="ECO:0007669"/>
    <property type="project" value="UniProtKB-KW"/>
</dbReference>
<gene>
    <name evidence="11" type="ORF">SAMN05216387_10724</name>
</gene>
<dbReference type="PANTHER" id="PTHR11693">
    <property type="entry name" value="ATP SYNTHASE GAMMA CHAIN"/>
    <property type="match status" value="1"/>
</dbReference>
<dbReference type="Gene3D" id="1.10.287.80">
    <property type="entry name" value="ATP synthase, gamma subunit, helix hairpin domain"/>
    <property type="match status" value="1"/>
</dbReference>
<evidence type="ECO:0000256" key="8">
    <source>
        <dbReference type="ARBA" id="ARBA00023196"/>
    </source>
</evidence>
<sequence length="325" mass="36215">MSDTLPNLHRKIERARELRSVVSTMKGLAAASISQFEKSTRALDDYYRAVQLGLSVCLRASRRDTSKGSALSIVEPRVKQNIELTAAVVFGSDQGLVGQFNEAIAQYSAQELAALPGRKKIWVVGERAQDHLLGADLSLAGFFTVPLSVQAITPLVGQILIEILAGGETHRRTAGQQGSQQESQRESVQQLYLFYNSRRSGAVYEPVSQRLLPLDETWRRSMARIPWPTRKLPEVLGSSTTTLQALIREYLFVSLFRACAESLASENASRLAAMERAERNIDQLREDLQKTFYRLRQSKIDEELFDVIAGVEALTGAQQPKHRAD</sequence>
<dbReference type="RefSeq" id="WP_090828820.1">
    <property type="nucleotide sequence ID" value="NZ_FOBH01000007.1"/>
</dbReference>
<dbReference type="Proteomes" id="UP000198620">
    <property type="component" value="Unassembled WGS sequence"/>
</dbReference>
<dbReference type="AlphaFoldDB" id="A0A1H7NHX4"/>
<reference evidence="11 12" key="1">
    <citation type="submission" date="2016-10" db="EMBL/GenBank/DDBJ databases">
        <authorList>
            <person name="de Groot N.N."/>
        </authorList>
    </citation>
    <scope>NUCLEOTIDE SEQUENCE [LARGE SCALE GENOMIC DNA]</scope>
    <source>
        <strain evidence="11 12">Nv1</strain>
    </source>
</reference>
<dbReference type="InterPro" id="IPR000131">
    <property type="entry name" value="ATP_synth_F1_gsu"/>
</dbReference>
<keyword evidence="8" id="KW-0139">CF(1)</keyword>
<evidence type="ECO:0000256" key="5">
    <source>
        <dbReference type="ARBA" id="ARBA00022781"/>
    </source>
</evidence>
<dbReference type="NCBIfam" id="TIGR03323">
    <property type="entry name" value="alt_F1F0_F1_gam"/>
    <property type="match status" value="1"/>
</dbReference>
<evidence type="ECO:0000256" key="3">
    <source>
        <dbReference type="ARBA" id="ARBA00007681"/>
    </source>
</evidence>
<dbReference type="STRING" id="1233.SAMN05216387_10724"/>
<dbReference type="EMBL" id="FOBH01000007">
    <property type="protein sequence ID" value="SEL23162.1"/>
    <property type="molecule type" value="Genomic_DNA"/>
</dbReference>
<keyword evidence="10" id="KW-0175">Coiled coil</keyword>
<keyword evidence="12" id="KW-1185">Reference proteome</keyword>
<keyword evidence="4" id="KW-0813">Transport</keyword>